<evidence type="ECO:0000313" key="1">
    <source>
        <dbReference type="EMBL" id="SCG16935.1"/>
    </source>
</evidence>
<dbReference type="RefSeq" id="WP_089000754.1">
    <property type="nucleotide sequence ID" value="NZ_LT607733.1"/>
</dbReference>
<dbReference type="EMBL" id="LT607733">
    <property type="protein sequence ID" value="SCG16935.1"/>
    <property type="molecule type" value="Genomic_DNA"/>
</dbReference>
<evidence type="ECO:0000313" key="2">
    <source>
        <dbReference type="Proteomes" id="UP000198251"/>
    </source>
</evidence>
<dbReference type="Proteomes" id="UP000198251">
    <property type="component" value="Chromosome I"/>
</dbReference>
<sequence>MNPGDVSVPPSADGAEERLEILRRWWRVPAPARREVRLLSRSGRHHPDREVAWVAWRWAQVVLPPGAPEPGRARNLLSAAGFWVQILLELGLGGDPTDPPEPRWLDRRRARRILRAGPPVA</sequence>
<proteinExistence type="predicted"/>
<keyword evidence="2" id="KW-1185">Reference proteome</keyword>
<name>A0A1C5GAP1_MICEH</name>
<accession>A0A1C5GAP1</accession>
<dbReference type="GeneID" id="95802987"/>
<gene>
    <name evidence="1" type="ORF">GA0070610_3213</name>
</gene>
<protein>
    <submittedName>
        <fullName evidence="1">Uncharacterized protein</fullName>
    </submittedName>
</protein>
<organism evidence="1 2">
    <name type="scientific">Micromonospora echinofusca</name>
    <dbReference type="NCBI Taxonomy" id="47858"/>
    <lineage>
        <taxon>Bacteria</taxon>
        <taxon>Bacillati</taxon>
        <taxon>Actinomycetota</taxon>
        <taxon>Actinomycetes</taxon>
        <taxon>Micromonosporales</taxon>
        <taxon>Micromonosporaceae</taxon>
        <taxon>Micromonospora</taxon>
    </lineage>
</organism>
<reference evidence="1 2" key="1">
    <citation type="submission" date="2016-06" db="EMBL/GenBank/DDBJ databases">
        <authorList>
            <person name="Kjaerup R.B."/>
            <person name="Dalgaard T.S."/>
            <person name="Juul-Madsen H.R."/>
        </authorList>
    </citation>
    <scope>NUCLEOTIDE SEQUENCE [LARGE SCALE GENOMIC DNA]</scope>
    <source>
        <strain evidence="1 2">DSM 43913</strain>
    </source>
</reference>
<dbReference type="AlphaFoldDB" id="A0A1C5GAP1"/>